<evidence type="ECO:0000313" key="7">
    <source>
        <dbReference type="Proteomes" id="UP001352263"/>
    </source>
</evidence>
<dbReference type="Pfam" id="PF00126">
    <property type="entry name" value="HTH_1"/>
    <property type="match status" value="1"/>
</dbReference>
<evidence type="ECO:0000256" key="4">
    <source>
        <dbReference type="ARBA" id="ARBA00023163"/>
    </source>
</evidence>
<dbReference type="PANTHER" id="PTHR30419:SF8">
    <property type="entry name" value="NITROGEN ASSIMILATION TRANSCRIPTIONAL ACTIVATOR-RELATED"/>
    <property type="match status" value="1"/>
</dbReference>
<name>A0ABU6JC79_9BURK</name>
<reference evidence="6 7" key="1">
    <citation type="submission" date="2023-10" db="EMBL/GenBank/DDBJ databases">
        <title>Noviherbaspirillum sp. CPCC 100848 genome assembly.</title>
        <authorList>
            <person name="Li X.Y."/>
            <person name="Fang X.M."/>
        </authorList>
    </citation>
    <scope>NUCLEOTIDE SEQUENCE [LARGE SCALE GENOMIC DNA]</scope>
    <source>
        <strain evidence="6 7">CPCC 100848</strain>
    </source>
</reference>
<feature type="domain" description="HTH lysR-type" evidence="5">
    <location>
        <begin position="9"/>
        <end position="66"/>
    </location>
</feature>
<dbReference type="Gene3D" id="3.40.190.10">
    <property type="entry name" value="Periplasmic binding protein-like II"/>
    <property type="match status" value="2"/>
</dbReference>
<dbReference type="PANTHER" id="PTHR30419">
    <property type="entry name" value="HTH-TYPE TRANSCRIPTIONAL REGULATOR YBHD"/>
    <property type="match status" value="1"/>
</dbReference>
<gene>
    <name evidence="6" type="ORF">RY831_18945</name>
</gene>
<evidence type="ECO:0000256" key="2">
    <source>
        <dbReference type="ARBA" id="ARBA00023015"/>
    </source>
</evidence>
<keyword evidence="4" id="KW-0804">Transcription</keyword>
<dbReference type="InterPro" id="IPR050950">
    <property type="entry name" value="HTH-type_LysR_regulators"/>
</dbReference>
<organism evidence="6 7">
    <name type="scientific">Noviherbaspirillum album</name>
    <dbReference type="NCBI Taxonomy" id="3080276"/>
    <lineage>
        <taxon>Bacteria</taxon>
        <taxon>Pseudomonadati</taxon>
        <taxon>Pseudomonadota</taxon>
        <taxon>Betaproteobacteria</taxon>
        <taxon>Burkholderiales</taxon>
        <taxon>Oxalobacteraceae</taxon>
        <taxon>Noviherbaspirillum</taxon>
    </lineage>
</organism>
<protein>
    <submittedName>
        <fullName evidence="6">LysR substrate-binding domain-containing protein</fullName>
    </submittedName>
</protein>
<keyword evidence="3" id="KW-0238">DNA-binding</keyword>
<dbReference type="InterPro" id="IPR036388">
    <property type="entry name" value="WH-like_DNA-bd_sf"/>
</dbReference>
<evidence type="ECO:0000259" key="5">
    <source>
        <dbReference type="PROSITE" id="PS50931"/>
    </source>
</evidence>
<evidence type="ECO:0000256" key="1">
    <source>
        <dbReference type="ARBA" id="ARBA00009437"/>
    </source>
</evidence>
<comment type="caution">
    <text evidence="6">The sequence shown here is derived from an EMBL/GenBank/DDBJ whole genome shotgun (WGS) entry which is preliminary data.</text>
</comment>
<evidence type="ECO:0000313" key="6">
    <source>
        <dbReference type="EMBL" id="MEC4721246.1"/>
    </source>
</evidence>
<comment type="similarity">
    <text evidence="1">Belongs to the LysR transcriptional regulatory family.</text>
</comment>
<dbReference type="SUPFAM" id="SSF46785">
    <property type="entry name" value="Winged helix' DNA-binding domain"/>
    <property type="match status" value="1"/>
</dbReference>
<dbReference type="RefSeq" id="WP_326507953.1">
    <property type="nucleotide sequence ID" value="NZ_JAWIIV010000017.1"/>
</dbReference>
<dbReference type="InterPro" id="IPR005119">
    <property type="entry name" value="LysR_subst-bd"/>
</dbReference>
<accession>A0ABU6JC79</accession>
<dbReference type="PROSITE" id="PS50931">
    <property type="entry name" value="HTH_LYSR"/>
    <property type="match status" value="1"/>
</dbReference>
<keyword evidence="7" id="KW-1185">Reference proteome</keyword>
<evidence type="ECO:0000256" key="3">
    <source>
        <dbReference type="ARBA" id="ARBA00023125"/>
    </source>
</evidence>
<keyword evidence="2" id="KW-0805">Transcription regulation</keyword>
<dbReference type="InterPro" id="IPR000847">
    <property type="entry name" value="LysR_HTH_N"/>
</dbReference>
<dbReference type="Proteomes" id="UP001352263">
    <property type="component" value="Unassembled WGS sequence"/>
</dbReference>
<dbReference type="InterPro" id="IPR036390">
    <property type="entry name" value="WH_DNA-bd_sf"/>
</dbReference>
<dbReference type="EMBL" id="JAWIIV010000017">
    <property type="protein sequence ID" value="MEC4721246.1"/>
    <property type="molecule type" value="Genomic_DNA"/>
</dbReference>
<dbReference type="SUPFAM" id="SSF53850">
    <property type="entry name" value="Periplasmic binding protein-like II"/>
    <property type="match status" value="1"/>
</dbReference>
<dbReference type="Pfam" id="PF03466">
    <property type="entry name" value="LysR_substrate"/>
    <property type="match status" value="1"/>
</dbReference>
<dbReference type="Gene3D" id="1.10.10.10">
    <property type="entry name" value="Winged helix-like DNA-binding domain superfamily/Winged helix DNA-binding domain"/>
    <property type="match status" value="1"/>
</dbReference>
<proteinExistence type="inferred from homology"/>
<sequence>MGQLFDSKLRLRHLQCLVAVASHRSVQKAADALSQTPSAVSKSVSELEEMVGTRLFSRRRAGLQLTAEGETLLASATRAFGALHEGFLALDQGSSLAKQVNIGVLPTAAAFLLPSAILSMQAEFPHLVVNVHSGLNSELLQRLRARELDLVLGRLPDPAEMYRVSFETLYTEPMILAVRPNHPLLSTAPDPSQVARYPLVLPLTGTTIRQAAEAFFISSGVAVPRPQINTLTEAVGYELVRRSDAVWFVPLGVVKSDLDEGDIMQVQIDTSVTRSAVGLSFLTDAPSHRLIELFADRLRELAASMRDN</sequence>